<sequence length="168" mass="19822">MHTQYDTPDIECTHGNPRQPYFAYRRVVSLEETNATGNVYFSQYVKWQGHCRELFLKETGDWVVRELGDRYALVTTWCRCDYFIETEAFDEICMHLWMSDVTQNRMTLEFEYWRVSAGPAELVARGSQQLAWLERDDDRRMRPRPVPRELLESIGGYITTKFGTTLSA</sequence>
<evidence type="ECO:0000313" key="1">
    <source>
        <dbReference type="EMBL" id="REF98888.1"/>
    </source>
</evidence>
<accession>A0A3D9ZNE2</accession>
<reference evidence="1 2" key="1">
    <citation type="submission" date="2018-08" db="EMBL/GenBank/DDBJ databases">
        <title>Sequencing the genomes of 1000 actinobacteria strains.</title>
        <authorList>
            <person name="Klenk H.-P."/>
        </authorList>
    </citation>
    <scope>NUCLEOTIDE SEQUENCE [LARGE SCALE GENOMIC DNA]</scope>
    <source>
        <strain evidence="1 2">DSM 44099</strain>
    </source>
</reference>
<dbReference type="Proteomes" id="UP000256913">
    <property type="component" value="Unassembled WGS sequence"/>
</dbReference>
<dbReference type="Pfam" id="PF13279">
    <property type="entry name" value="4HBT_2"/>
    <property type="match status" value="1"/>
</dbReference>
<proteinExistence type="predicted"/>
<keyword evidence="2" id="KW-1185">Reference proteome</keyword>
<dbReference type="SUPFAM" id="SSF54637">
    <property type="entry name" value="Thioesterase/thiol ester dehydrase-isomerase"/>
    <property type="match status" value="1"/>
</dbReference>
<comment type="caution">
    <text evidence="1">The sequence shown here is derived from an EMBL/GenBank/DDBJ whole genome shotgun (WGS) entry which is preliminary data.</text>
</comment>
<dbReference type="Gene3D" id="3.10.129.10">
    <property type="entry name" value="Hotdog Thioesterase"/>
    <property type="match status" value="1"/>
</dbReference>
<gene>
    <name evidence="1" type="ORF">DFJ67_4913</name>
</gene>
<name>A0A3D9ZNE2_9ACTN</name>
<organism evidence="1 2">
    <name type="scientific">Asanoa ferruginea</name>
    <dbReference type="NCBI Taxonomy" id="53367"/>
    <lineage>
        <taxon>Bacteria</taxon>
        <taxon>Bacillati</taxon>
        <taxon>Actinomycetota</taxon>
        <taxon>Actinomycetes</taxon>
        <taxon>Micromonosporales</taxon>
        <taxon>Micromonosporaceae</taxon>
        <taxon>Asanoa</taxon>
    </lineage>
</organism>
<dbReference type="InterPro" id="IPR029069">
    <property type="entry name" value="HotDog_dom_sf"/>
</dbReference>
<dbReference type="EMBL" id="QUMQ01000001">
    <property type="protein sequence ID" value="REF98888.1"/>
    <property type="molecule type" value="Genomic_DNA"/>
</dbReference>
<dbReference type="CDD" id="cd00586">
    <property type="entry name" value="4HBT"/>
    <property type="match status" value="1"/>
</dbReference>
<protein>
    <submittedName>
        <fullName evidence="1">Enediyne biosynthesis thioesterase</fullName>
    </submittedName>
</protein>
<evidence type="ECO:0000313" key="2">
    <source>
        <dbReference type="Proteomes" id="UP000256913"/>
    </source>
</evidence>
<dbReference type="AlphaFoldDB" id="A0A3D9ZNE2"/>